<dbReference type="InterPro" id="IPR011053">
    <property type="entry name" value="Single_hybrid_motif"/>
</dbReference>
<dbReference type="InterPro" id="IPR058792">
    <property type="entry name" value="Beta-barrel_RND_2"/>
</dbReference>
<evidence type="ECO:0000259" key="5">
    <source>
        <dbReference type="Pfam" id="PF25975"/>
    </source>
</evidence>
<proteinExistence type="predicted"/>
<dbReference type="Pfam" id="PF25954">
    <property type="entry name" value="Beta-barrel_RND_2"/>
    <property type="match status" value="1"/>
</dbReference>
<evidence type="ECO:0000256" key="1">
    <source>
        <dbReference type="ARBA" id="ARBA00022448"/>
    </source>
</evidence>
<dbReference type="InterPro" id="IPR058647">
    <property type="entry name" value="BSH_CzcB-like"/>
</dbReference>
<evidence type="ECO:0000313" key="6">
    <source>
        <dbReference type="EMBL" id="MDR7092136.1"/>
    </source>
</evidence>
<name>A0ABU1V3T6_9GAMM</name>
<keyword evidence="7" id="KW-1185">Reference proteome</keyword>
<protein>
    <submittedName>
        <fullName evidence="6">Cobalt-zinc-cadmium efflux system membrane fusion protein</fullName>
    </submittedName>
</protein>
<gene>
    <name evidence="6" type="ORF">J2X05_004177</name>
</gene>
<dbReference type="Gene3D" id="2.40.420.20">
    <property type="match status" value="1"/>
</dbReference>
<feature type="domain" description="CusB-like beta-barrel" evidence="3">
    <location>
        <begin position="235"/>
        <end position="303"/>
    </location>
</feature>
<sequence>MKTSNKHLAKPSSKNLLKSAPGVVLILALLLVMFLADIYMASAATTSDDHQHQEDEHTEEAGSHEHDHGDGEKHEGKHEDEEHGDEGKHEEHGDESKQESEDGHGHVESGGHGHEDEEGTTQIEDPMAQTVGIVTERSGEQTLHQTVLTYGRLTTAPEQTSHVRARFSGVITSVQVTIGETVAAGDLLAEVEANESLRKYSIRAPIAGMIVQRHANSGEVTGDQTLFSISSFDNLWAELRIFPAQRSSVAIGQEVFLSMGEQKVETKIEHLLPASDEQPYLIARAKLNNHESMLSPGAMAEGRIVIDEFNVDVAVKIDALQTLGGRTGVFVKHGNKYEFIPLVVGRKDDSYAEVISGLKPDTEYVTRNSYLIKADIEKSEAEHEH</sequence>
<reference evidence="6 7" key="1">
    <citation type="submission" date="2023-07" db="EMBL/GenBank/DDBJ databases">
        <title>Sorghum-associated microbial communities from plants grown in Nebraska, USA.</title>
        <authorList>
            <person name="Schachtman D."/>
        </authorList>
    </citation>
    <scope>NUCLEOTIDE SEQUENCE [LARGE SCALE GENOMIC DNA]</scope>
    <source>
        <strain evidence="6 7">BE190</strain>
    </source>
</reference>
<dbReference type="PANTHER" id="PTHR30097">
    <property type="entry name" value="CATION EFFLUX SYSTEM PROTEIN CUSB"/>
    <property type="match status" value="1"/>
</dbReference>
<dbReference type="PANTHER" id="PTHR30097:SF4">
    <property type="entry name" value="SLR6042 PROTEIN"/>
    <property type="match status" value="1"/>
</dbReference>
<evidence type="ECO:0000259" key="3">
    <source>
        <dbReference type="Pfam" id="PF25954"/>
    </source>
</evidence>
<evidence type="ECO:0000256" key="2">
    <source>
        <dbReference type="SAM" id="MobiDB-lite"/>
    </source>
</evidence>
<feature type="domain" description="CzcB-like barrel-sandwich hybrid" evidence="4">
    <location>
        <begin position="159"/>
        <end position="230"/>
    </location>
</feature>
<evidence type="ECO:0000313" key="7">
    <source>
        <dbReference type="Proteomes" id="UP001253595"/>
    </source>
</evidence>
<dbReference type="CDD" id="cd06850">
    <property type="entry name" value="biotinyl_domain"/>
    <property type="match status" value="1"/>
</dbReference>
<dbReference type="Pfam" id="PF25975">
    <property type="entry name" value="CzcB_C"/>
    <property type="match status" value="1"/>
</dbReference>
<feature type="region of interest" description="Disordered" evidence="2">
    <location>
        <begin position="47"/>
        <end position="124"/>
    </location>
</feature>
<dbReference type="RefSeq" id="WP_261948108.1">
    <property type="nucleotide sequence ID" value="NZ_JAVDVX010000011.1"/>
</dbReference>
<keyword evidence="1" id="KW-0813">Transport</keyword>
<dbReference type="SUPFAM" id="SSF51230">
    <property type="entry name" value="Single hybrid motif"/>
    <property type="match status" value="1"/>
</dbReference>
<feature type="domain" description="CzcB-like C-terminal circularly permuted SH3-like" evidence="5">
    <location>
        <begin position="313"/>
        <end position="373"/>
    </location>
</feature>
<dbReference type="InterPro" id="IPR051909">
    <property type="entry name" value="MFP_Cation_Efflux"/>
</dbReference>
<feature type="compositionally biased region" description="Basic and acidic residues" evidence="2">
    <location>
        <begin position="47"/>
        <end position="115"/>
    </location>
</feature>
<dbReference type="Gene3D" id="2.40.50.100">
    <property type="match status" value="1"/>
</dbReference>
<organism evidence="6 7">
    <name type="scientific">Cellvibrio fibrivorans</name>
    <dbReference type="NCBI Taxonomy" id="126350"/>
    <lineage>
        <taxon>Bacteria</taxon>
        <taxon>Pseudomonadati</taxon>
        <taxon>Pseudomonadota</taxon>
        <taxon>Gammaproteobacteria</taxon>
        <taxon>Cellvibrionales</taxon>
        <taxon>Cellvibrionaceae</taxon>
        <taxon>Cellvibrio</taxon>
    </lineage>
</organism>
<dbReference type="Pfam" id="PF25973">
    <property type="entry name" value="BSH_CzcB"/>
    <property type="match status" value="1"/>
</dbReference>
<accession>A0ABU1V3T6</accession>
<comment type="caution">
    <text evidence="6">The sequence shown here is derived from an EMBL/GenBank/DDBJ whole genome shotgun (WGS) entry which is preliminary data.</text>
</comment>
<dbReference type="InterPro" id="IPR058649">
    <property type="entry name" value="CzcB_C"/>
</dbReference>
<dbReference type="Proteomes" id="UP001253595">
    <property type="component" value="Unassembled WGS sequence"/>
</dbReference>
<evidence type="ECO:0000259" key="4">
    <source>
        <dbReference type="Pfam" id="PF25973"/>
    </source>
</evidence>
<dbReference type="EMBL" id="JAVDVX010000011">
    <property type="protein sequence ID" value="MDR7092136.1"/>
    <property type="molecule type" value="Genomic_DNA"/>
</dbReference>